<name>A0A9P4NW14_9PEZI</name>
<feature type="region of interest" description="Disordered" evidence="5">
    <location>
        <begin position="119"/>
        <end position="189"/>
    </location>
</feature>
<feature type="region of interest" description="Disordered" evidence="5">
    <location>
        <begin position="220"/>
        <end position="289"/>
    </location>
</feature>
<dbReference type="Pfam" id="PF00412">
    <property type="entry name" value="LIM"/>
    <property type="match status" value="2"/>
</dbReference>
<feature type="domain" description="LIM zinc-binding" evidence="6">
    <location>
        <begin position="761"/>
        <end position="820"/>
    </location>
</feature>
<dbReference type="GO" id="GO:0030695">
    <property type="term" value="F:GTPase regulator activity"/>
    <property type="evidence" value="ECO:0007669"/>
    <property type="project" value="UniProtKB-ARBA"/>
</dbReference>
<feature type="compositionally biased region" description="Pro residues" evidence="5">
    <location>
        <begin position="618"/>
        <end position="631"/>
    </location>
</feature>
<feature type="compositionally biased region" description="Low complexity" evidence="5">
    <location>
        <begin position="119"/>
        <end position="133"/>
    </location>
</feature>
<evidence type="ECO:0000313" key="7">
    <source>
        <dbReference type="EMBL" id="KAF2432433.1"/>
    </source>
</evidence>
<proteinExistence type="predicted"/>
<keyword evidence="2 4" id="KW-0862">Zinc</keyword>
<dbReference type="Proteomes" id="UP000800235">
    <property type="component" value="Unassembled WGS sequence"/>
</dbReference>
<dbReference type="SUPFAM" id="SSF57716">
    <property type="entry name" value="Glucocorticoid receptor-like (DNA-binding domain)"/>
    <property type="match status" value="1"/>
</dbReference>
<feature type="domain" description="LIM zinc-binding" evidence="6">
    <location>
        <begin position="697"/>
        <end position="760"/>
    </location>
</feature>
<dbReference type="PANTHER" id="PTHR24210">
    <property type="entry name" value="LIM DOMAIN-CONTAINING PROTEIN"/>
    <property type="match status" value="1"/>
</dbReference>
<feature type="compositionally biased region" description="Basic and acidic residues" evidence="5">
    <location>
        <begin position="313"/>
        <end position="327"/>
    </location>
</feature>
<dbReference type="PROSITE" id="PS50023">
    <property type="entry name" value="LIM_DOMAIN_2"/>
    <property type="match status" value="2"/>
</dbReference>
<feature type="compositionally biased region" description="Polar residues" evidence="5">
    <location>
        <begin position="519"/>
        <end position="560"/>
    </location>
</feature>
<feature type="compositionally biased region" description="Basic and acidic residues" evidence="5">
    <location>
        <begin position="260"/>
        <end position="274"/>
    </location>
</feature>
<feature type="compositionally biased region" description="Basic and acidic residues" evidence="5">
    <location>
        <begin position="166"/>
        <end position="180"/>
    </location>
</feature>
<evidence type="ECO:0000256" key="1">
    <source>
        <dbReference type="ARBA" id="ARBA00022723"/>
    </source>
</evidence>
<evidence type="ECO:0000256" key="2">
    <source>
        <dbReference type="ARBA" id="ARBA00022833"/>
    </source>
</evidence>
<dbReference type="PANTHER" id="PTHR24210:SF14">
    <property type="entry name" value="LIM ZINC-BINDING DOMAIN-CONTAINING PROTEIN"/>
    <property type="match status" value="1"/>
</dbReference>
<dbReference type="EMBL" id="MU007026">
    <property type="protein sequence ID" value="KAF2432433.1"/>
    <property type="molecule type" value="Genomic_DNA"/>
</dbReference>
<dbReference type="PROSITE" id="PS00478">
    <property type="entry name" value="LIM_DOMAIN_1"/>
    <property type="match status" value="1"/>
</dbReference>
<dbReference type="CDD" id="cd09397">
    <property type="entry name" value="LIM1_UF1"/>
    <property type="match status" value="1"/>
</dbReference>
<reference evidence="7" key="1">
    <citation type="journal article" date="2020" name="Stud. Mycol.">
        <title>101 Dothideomycetes genomes: a test case for predicting lifestyles and emergence of pathogens.</title>
        <authorList>
            <person name="Haridas S."/>
            <person name="Albert R."/>
            <person name="Binder M."/>
            <person name="Bloem J."/>
            <person name="Labutti K."/>
            <person name="Salamov A."/>
            <person name="Andreopoulos B."/>
            <person name="Baker S."/>
            <person name="Barry K."/>
            <person name="Bills G."/>
            <person name="Bluhm B."/>
            <person name="Cannon C."/>
            <person name="Castanera R."/>
            <person name="Culley D."/>
            <person name="Daum C."/>
            <person name="Ezra D."/>
            <person name="Gonzalez J."/>
            <person name="Henrissat B."/>
            <person name="Kuo A."/>
            <person name="Liang C."/>
            <person name="Lipzen A."/>
            <person name="Lutzoni F."/>
            <person name="Magnuson J."/>
            <person name="Mondo S."/>
            <person name="Nolan M."/>
            <person name="Ohm R."/>
            <person name="Pangilinan J."/>
            <person name="Park H.-J."/>
            <person name="Ramirez L."/>
            <person name="Alfaro M."/>
            <person name="Sun H."/>
            <person name="Tritt A."/>
            <person name="Yoshinaga Y."/>
            <person name="Zwiers L.-H."/>
            <person name="Turgeon B."/>
            <person name="Goodwin S."/>
            <person name="Spatafora J."/>
            <person name="Crous P."/>
            <person name="Grigoriev I."/>
        </authorList>
    </citation>
    <scope>NUCLEOTIDE SEQUENCE</scope>
    <source>
        <strain evidence="7">CBS 130266</strain>
    </source>
</reference>
<evidence type="ECO:0000313" key="8">
    <source>
        <dbReference type="Proteomes" id="UP000800235"/>
    </source>
</evidence>
<comment type="caution">
    <text evidence="7">The sequence shown here is derived from an EMBL/GenBank/DDBJ whole genome shotgun (WGS) entry which is preliminary data.</text>
</comment>
<dbReference type="GO" id="GO:0046872">
    <property type="term" value="F:metal ion binding"/>
    <property type="evidence" value="ECO:0007669"/>
    <property type="project" value="UniProtKB-KW"/>
</dbReference>
<dbReference type="OrthoDB" id="1112565at2759"/>
<feature type="compositionally biased region" description="Polar residues" evidence="5">
    <location>
        <begin position="248"/>
        <end position="258"/>
    </location>
</feature>
<feature type="compositionally biased region" description="Pro residues" evidence="5">
    <location>
        <begin position="377"/>
        <end position="392"/>
    </location>
</feature>
<organism evidence="7 8">
    <name type="scientific">Tothia fuscella</name>
    <dbReference type="NCBI Taxonomy" id="1048955"/>
    <lineage>
        <taxon>Eukaryota</taxon>
        <taxon>Fungi</taxon>
        <taxon>Dikarya</taxon>
        <taxon>Ascomycota</taxon>
        <taxon>Pezizomycotina</taxon>
        <taxon>Dothideomycetes</taxon>
        <taxon>Pleosporomycetidae</taxon>
        <taxon>Venturiales</taxon>
        <taxon>Cylindrosympodiaceae</taxon>
        <taxon>Tothia</taxon>
    </lineage>
</organism>
<dbReference type="Gene3D" id="2.10.110.10">
    <property type="entry name" value="Cysteine Rich Protein"/>
    <property type="match status" value="2"/>
</dbReference>
<feature type="region of interest" description="Disordered" evidence="5">
    <location>
        <begin position="305"/>
        <end position="692"/>
    </location>
</feature>
<evidence type="ECO:0000256" key="4">
    <source>
        <dbReference type="PROSITE-ProRule" id="PRU00125"/>
    </source>
</evidence>
<feature type="compositionally biased region" description="Polar residues" evidence="5">
    <location>
        <begin position="229"/>
        <end position="238"/>
    </location>
</feature>
<dbReference type="CDD" id="cd08368">
    <property type="entry name" value="LIM"/>
    <property type="match status" value="1"/>
</dbReference>
<keyword evidence="3 4" id="KW-0440">LIM domain</keyword>
<protein>
    <recommendedName>
        <fullName evidence="6">LIM zinc-binding domain-containing protein</fullName>
    </recommendedName>
</protein>
<feature type="compositionally biased region" description="Basic and acidic residues" evidence="5">
    <location>
        <begin position="561"/>
        <end position="570"/>
    </location>
</feature>
<evidence type="ECO:0000256" key="5">
    <source>
        <dbReference type="SAM" id="MobiDB-lite"/>
    </source>
</evidence>
<keyword evidence="8" id="KW-1185">Reference proteome</keyword>
<gene>
    <name evidence="7" type="ORF">EJ08DRAFT_132596</name>
</gene>
<keyword evidence="1 4" id="KW-0479">Metal-binding</keyword>
<sequence>MTEGMRPESFLPTIKCSTCGREIDMMALADHVCGPPPRPPEQTVGPPAARKPLLGMDPAIQNIGGFLAPQIKSPDFSRPSRTVPPRIDAVAANRPFAKVDQLTPQSAYSNYSDAQSSVAAPVTPSTQVTTPSSMFSRKPFGRTPSPPSPNLASNFDSAFPLFPSKFVEKPQSRDGARSNERSQMMPLRSPGINVMQRMNTVAPGPFGAQRGRQMDQRIVGAPSSDEQRNASAGKQFRNQGGREHFRKQSNGSHTSAKSEASIDRMNRLPGDESLSRQNGVIPRPIPSAATDSVDRYLDDLPNEVTPLMLTPDFRSKTFPEGQGRRFQPEQQNSGLPSPSAPPSRSEFFPDQPYMEPARPSTSGGSRRGHDVFENTAPLPPPEMPNTLPPNPYNPYAIDQPSNPPPSGGRGRSRTMMKPSISNSSQPTGEAFEDPRPSPLHPTTNGFNPYAAPSANSSGIISAPFAEVPPARSRTVTRPSGPSEIGRFDPRLDNAPPVPSAGSVARQPSNRSQRSDRSHIPTNSDSSYASSKGFTPATSDGSMSRKGSNSEVGRLRSNSNRSQKDQAESYRPEPPSPQTAGGFLQSLDSPTDPAIQKGSFKPPRKVIPLAAPYQSPGPYQRPSPPRTRPIPSPYNDKTSPPRTRKPLAPFPEEPRLPTQISPPRRRPEPVLFPRKNTSTTQAPVRPPVYRQPAPVSKGECRGCRTEIYGKSVKAADGRLTGRYHKECFVCKTCQAPFTTAEFYVHSNAPYCERHYHELNGSICRKCNRGIEGQYLDTDGGGKYHAACFCCSRCMVRLREDYYEVDGRPVCDRHAFAQGPSRLGVGGGAAPTAERRRTRLMMI</sequence>
<dbReference type="AlphaFoldDB" id="A0A9P4NW14"/>
<accession>A0A9P4NW14</accession>
<evidence type="ECO:0000256" key="3">
    <source>
        <dbReference type="ARBA" id="ARBA00023038"/>
    </source>
</evidence>
<dbReference type="InterPro" id="IPR017351">
    <property type="entry name" value="PINCH-1-4-like"/>
</dbReference>
<dbReference type="InterPro" id="IPR001781">
    <property type="entry name" value="Znf_LIM"/>
</dbReference>
<evidence type="ECO:0000259" key="6">
    <source>
        <dbReference type="PROSITE" id="PS50023"/>
    </source>
</evidence>
<dbReference type="SMART" id="SM00132">
    <property type="entry name" value="LIM"/>
    <property type="match status" value="2"/>
</dbReference>
<feature type="region of interest" description="Disordered" evidence="5">
    <location>
        <begin position="31"/>
        <end position="55"/>
    </location>
</feature>
<dbReference type="FunFam" id="2.10.110.10:FF:000105">
    <property type="entry name" value="Similar to LIM domain-containing protein"/>
    <property type="match status" value="1"/>
</dbReference>